<name>A0ABP0W8K8_9BRYO</name>
<dbReference type="EMBL" id="OZ020109">
    <property type="protein sequence ID" value="CAK9261660.1"/>
    <property type="molecule type" value="Genomic_DNA"/>
</dbReference>
<dbReference type="Proteomes" id="UP001497444">
    <property type="component" value="Chromosome 14"/>
</dbReference>
<keyword evidence="2" id="KW-1185">Reference proteome</keyword>
<reference evidence="1" key="1">
    <citation type="submission" date="2024-02" db="EMBL/GenBank/DDBJ databases">
        <authorList>
            <consortium name="ELIXIR-Norway"/>
            <consortium name="Elixir Norway"/>
        </authorList>
    </citation>
    <scope>NUCLEOTIDE SEQUENCE</scope>
</reference>
<gene>
    <name evidence="1" type="ORF">CSSPJE1EN1_LOCUS7138</name>
</gene>
<organism evidence="1 2">
    <name type="scientific">Sphagnum jensenii</name>
    <dbReference type="NCBI Taxonomy" id="128206"/>
    <lineage>
        <taxon>Eukaryota</taxon>
        <taxon>Viridiplantae</taxon>
        <taxon>Streptophyta</taxon>
        <taxon>Embryophyta</taxon>
        <taxon>Bryophyta</taxon>
        <taxon>Sphagnophytina</taxon>
        <taxon>Sphagnopsida</taxon>
        <taxon>Sphagnales</taxon>
        <taxon>Sphagnaceae</taxon>
        <taxon>Sphagnum</taxon>
    </lineage>
</organism>
<protein>
    <submittedName>
        <fullName evidence="1">Uncharacterized protein</fullName>
    </submittedName>
</protein>
<dbReference type="InterPro" id="IPR006740">
    <property type="entry name" value="DUF604"/>
</dbReference>
<evidence type="ECO:0000313" key="2">
    <source>
        <dbReference type="Proteomes" id="UP001497444"/>
    </source>
</evidence>
<proteinExistence type="predicted"/>
<evidence type="ECO:0000313" key="1">
    <source>
        <dbReference type="EMBL" id="CAK9261660.1"/>
    </source>
</evidence>
<accession>A0ABP0W8K8</accession>
<dbReference type="Pfam" id="PF04646">
    <property type="entry name" value="DUF604"/>
    <property type="match status" value="1"/>
</dbReference>
<dbReference type="PANTHER" id="PTHR10811">
    <property type="entry name" value="FRINGE-RELATED"/>
    <property type="match status" value="1"/>
</dbReference>
<sequence>MVDWVVQLDIRRDELGILAAHPVTPLLSLHHLDFIPEIFPKTTTKTFTKVEAVKYLLDAATVDQASNLQQSMCYDRKAGVVNSCFLGLCC</sequence>